<dbReference type="Proteomes" id="UP001055072">
    <property type="component" value="Unassembled WGS sequence"/>
</dbReference>
<protein>
    <submittedName>
        <fullName evidence="1">Uncharacterized protein</fullName>
    </submittedName>
</protein>
<organism evidence="1 2">
    <name type="scientific">Irpex rosettiformis</name>
    <dbReference type="NCBI Taxonomy" id="378272"/>
    <lineage>
        <taxon>Eukaryota</taxon>
        <taxon>Fungi</taxon>
        <taxon>Dikarya</taxon>
        <taxon>Basidiomycota</taxon>
        <taxon>Agaricomycotina</taxon>
        <taxon>Agaricomycetes</taxon>
        <taxon>Polyporales</taxon>
        <taxon>Irpicaceae</taxon>
        <taxon>Irpex</taxon>
    </lineage>
</organism>
<keyword evidence="2" id="KW-1185">Reference proteome</keyword>
<comment type="caution">
    <text evidence="1">The sequence shown here is derived from an EMBL/GenBank/DDBJ whole genome shotgun (WGS) entry which is preliminary data.</text>
</comment>
<evidence type="ECO:0000313" key="2">
    <source>
        <dbReference type="Proteomes" id="UP001055072"/>
    </source>
</evidence>
<evidence type="ECO:0000313" key="1">
    <source>
        <dbReference type="EMBL" id="KAI0092886.1"/>
    </source>
</evidence>
<name>A0ACB8UF39_9APHY</name>
<proteinExistence type="predicted"/>
<accession>A0ACB8UF39</accession>
<reference evidence="1" key="1">
    <citation type="journal article" date="2021" name="Environ. Microbiol.">
        <title>Gene family expansions and transcriptome signatures uncover fungal adaptations to wood decay.</title>
        <authorList>
            <person name="Hage H."/>
            <person name="Miyauchi S."/>
            <person name="Viragh M."/>
            <person name="Drula E."/>
            <person name="Min B."/>
            <person name="Chaduli D."/>
            <person name="Navarro D."/>
            <person name="Favel A."/>
            <person name="Norest M."/>
            <person name="Lesage-Meessen L."/>
            <person name="Balint B."/>
            <person name="Merenyi Z."/>
            <person name="de Eugenio L."/>
            <person name="Morin E."/>
            <person name="Martinez A.T."/>
            <person name="Baldrian P."/>
            <person name="Stursova M."/>
            <person name="Martinez M.J."/>
            <person name="Novotny C."/>
            <person name="Magnuson J.K."/>
            <person name="Spatafora J.W."/>
            <person name="Maurice S."/>
            <person name="Pangilinan J."/>
            <person name="Andreopoulos W."/>
            <person name="LaButti K."/>
            <person name="Hundley H."/>
            <person name="Na H."/>
            <person name="Kuo A."/>
            <person name="Barry K."/>
            <person name="Lipzen A."/>
            <person name="Henrissat B."/>
            <person name="Riley R."/>
            <person name="Ahrendt S."/>
            <person name="Nagy L.G."/>
            <person name="Grigoriev I.V."/>
            <person name="Martin F."/>
            <person name="Rosso M.N."/>
        </authorList>
    </citation>
    <scope>NUCLEOTIDE SEQUENCE</scope>
    <source>
        <strain evidence="1">CBS 384.51</strain>
    </source>
</reference>
<sequence length="667" mass="73424">MSSSSLMDEVNDHPLSGKDSTNSVPFPTPETEKPTLGLPDSETSSSIATSSDKLSALPGFQPSPAIGRTYGGPRTTSRRSFDPSSPLPVIQSSPALNTLQRVPTPASHYSASESSVHGRDTPKQRVSFDSERGTLPAALRNLRQAIANRSISQQQDSGPGSPSVRSRESSRPRHQSNSSPNKDGAATPMSRSPSPSRTASPRRLFGWGLHRAHSRDEPFIPHDPFQLHWRFFASPSSTPQRPSLELSDVSCEDACTCCLPLPISCRLSSKSKLRTCGSGMRTFLLDTVPRQLYLHVLLRLPAFYFSRVSRIFEDAEVSKHEVQRLIAACAPAQSDNGVTSAAAGIGMSMGAAMAGTPARPNGFRPGNSVFPLPADWDPPSVSPALSRFKHSWEAFVDSLLREWKTLNLVSVLICTALLTLFQVQDATGDPITRWSALFSLICALMSLTYGCTYIVQFGTMRSMYKASRWAEEAQKSKTFIWWNVWVLLSMPAVWLSWSMLSFCFAILSYVWRTGASDDPSDGTYPPLTPGEALAIRTVLTVLFGVGLVFFVMILRTFASYGTREVGWRRSWLNNGQYGEAQRAREHNQQRQEEQRGRHGRRPTPHDQPTNRSEATGLGLSGIPTSGNLASMSAVLLQEAELGRDEKNSKEMYTVEVQKVKERISPKL</sequence>
<gene>
    <name evidence="1" type="ORF">BDY19DRAFT_926949</name>
</gene>
<dbReference type="EMBL" id="MU274903">
    <property type="protein sequence ID" value="KAI0092886.1"/>
    <property type="molecule type" value="Genomic_DNA"/>
</dbReference>